<evidence type="ECO:0000313" key="2">
    <source>
        <dbReference type="EMBL" id="GFU49328.1"/>
    </source>
</evidence>
<protein>
    <submittedName>
        <fullName evidence="1">Uncharacterized protein</fullName>
    </submittedName>
</protein>
<gene>
    <name evidence="1" type="primary">NCL1_16066</name>
    <name evidence="1" type="ORF">NPIL_412741</name>
    <name evidence="2" type="ORF">NPIL_96201</name>
</gene>
<evidence type="ECO:0000313" key="3">
    <source>
        <dbReference type="Proteomes" id="UP000887013"/>
    </source>
</evidence>
<organism evidence="1 3">
    <name type="scientific">Nephila pilipes</name>
    <name type="common">Giant wood spider</name>
    <name type="synonym">Nephila maculata</name>
    <dbReference type="NCBI Taxonomy" id="299642"/>
    <lineage>
        <taxon>Eukaryota</taxon>
        <taxon>Metazoa</taxon>
        <taxon>Ecdysozoa</taxon>
        <taxon>Arthropoda</taxon>
        <taxon>Chelicerata</taxon>
        <taxon>Arachnida</taxon>
        <taxon>Araneae</taxon>
        <taxon>Araneomorphae</taxon>
        <taxon>Entelegynae</taxon>
        <taxon>Araneoidea</taxon>
        <taxon>Nephilidae</taxon>
        <taxon>Nephila</taxon>
    </lineage>
</organism>
<name>A0A8X6Q1K2_NEPPI</name>
<sequence length="327" mass="38635">MIVHDGNYSIDSPWVPQLFEKLMKKLYEHAEVKFSNEFQNKKHFLKKFFEIIDLLLKRTVWQPHTKVFSYVPFQEFPDVMYLIILHFKKIVKSFENIVSKLLKLFSEQCFDHSADKRNILAFSKFIDSWLSNFVLSEGSKTDIVLPDVNSIKFKQFTTAFIFRCLMESLGWLIMKLVVNVYPQYLSSKEYTNILKTVLENHMKYYSAGDLTGRKQINIHETKIIMALQIIELGFIESTHWAKIIDLLNSENGTSTNRKKKFISSNTIKSEFHDNQQRFFCFLDNAIPKNICKKMLYLTAEFYWQHTTSFAFAPCVHLITSCYEEDPR</sequence>
<evidence type="ECO:0000313" key="1">
    <source>
        <dbReference type="EMBL" id="GFT94404.1"/>
    </source>
</evidence>
<dbReference type="EMBL" id="BMAW01074960">
    <property type="protein sequence ID" value="GFT94404.1"/>
    <property type="molecule type" value="Genomic_DNA"/>
</dbReference>
<feature type="non-terminal residue" evidence="1">
    <location>
        <position position="1"/>
    </location>
</feature>
<proteinExistence type="predicted"/>
<dbReference type="EMBL" id="BMAW01037653">
    <property type="protein sequence ID" value="GFU49328.1"/>
    <property type="molecule type" value="Genomic_DNA"/>
</dbReference>
<dbReference type="Proteomes" id="UP000887013">
    <property type="component" value="Unassembled WGS sequence"/>
</dbReference>
<comment type="caution">
    <text evidence="1">The sequence shown here is derived from an EMBL/GenBank/DDBJ whole genome shotgun (WGS) entry which is preliminary data.</text>
</comment>
<reference evidence="1" key="1">
    <citation type="submission" date="2020-08" db="EMBL/GenBank/DDBJ databases">
        <title>Multicomponent nature underlies the extraordinary mechanical properties of spider dragline silk.</title>
        <authorList>
            <person name="Kono N."/>
            <person name="Nakamura H."/>
            <person name="Mori M."/>
            <person name="Yoshida Y."/>
            <person name="Ohtoshi R."/>
            <person name="Malay A.D."/>
            <person name="Moran D.A.P."/>
            <person name="Tomita M."/>
            <person name="Numata K."/>
            <person name="Arakawa K."/>
        </authorList>
    </citation>
    <scope>NUCLEOTIDE SEQUENCE</scope>
</reference>
<dbReference type="AlphaFoldDB" id="A0A8X6Q1K2"/>
<keyword evidence="3" id="KW-1185">Reference proteome</keyword>
<accession>A0A8X6Q1K2</accession>